<name>Q314T6_OLEA2</name>
<dbReference type="Gene3D" id="3.40.190.10">
    <property type="entry name" value="Periplasmic binding protein-like II"/>
    <property type="match status" value="3"/>
</dbReference>
<evidence type="ECO:0000313" key="1">
    <source>
        <dbReference type="EMBL" id="ABB37560.1"/>
    </source>
</evidence>
<dbReference type="InterPro" id="IPR027020">
    <property type="entry name" value="YnjB"/>
</dbReference>
<dbReference type="AlphaFoldDB" id="Q314T6"/>
<evidence type="ECO:0000313" key="2">
    <source>
        <dbReference type="Proteomes" id="UP000002710"/>
    </source>
</evidence>
<dbReference type="eggNOG" id="COG4134">
    <property type="taxonomic scope" value="Bacteria"/>
</dbReference>
<dbReference type="NCBIfam" id="NF008633">
    <property type="entry name" value="PRK11622.1"/>
    <property type="match status" value="1"/>
</dbReference>
<dbReference type="SUPFAM" id="SSF53850">
    <property type="entry name" value="Periplasmic binding protein-like II"/>
    <property type="match status" value="1"/>
</dbReference>
<gene>
    <name evidence="1" type="ordered locus">Dde_0759</name>
</gene>
<keyword evidence="2" id="KW-1185">Reference proteome</keyword>
<protein>
    <submittedName>
        <fullName evidence="1">Putative ABC transporter solute-binding protein</fullName>
    </submittedName>
</protein>
<dbReference type="STRING" id="207559.Dde_0759"/>
<dbReference type="RefSeq" id="WP_011366832.1">
    <property type="nucleotide sequence ID" value="NC_007519.1"/>
</dbReference>
<dbReference type="PANTHER" id="PTHR42779:SF1">
    <property type="entry name" value="PROTEIN YNJB"/>
    <property type="match status" value="1"/>
</dbReference>
<accession>Q314T6</accession>
<proteinExistence type="predicted"/>
<dbReference type="InterPro" id="IPR006059">
    <property type="entry name" value="SBP"/>
</dbReference>
<sequence>MLFTLCRPVCRPACRVHLPARAVAVLLFILFAVPVLTGCSDTPEKTQPAAETESFDTVVQRARGTTVRFYMWGGSAQVNAWVDGYVSDRMKELYDITVQRVPMDAPVFVNKLLTEKAAGKQTGTIDLMWINGENFRNARESGVLYGPFAGRLPNMRYVDAAAVATDFGYPVQEYEAPLGRAQFVFEYDTARVSSPPASFDELRSWIREHPGRFTYPQPPDFTGSAFVRQVFYAVTGGHEQYMTDFDGGLWDRQAPALWLWLNEIKPFMWQQGVSMPKDPAALDTLFARGEVDFSMAYHPSHAQSKILEGTYPDTVRTFVMQDGSLYNTHFTAIAFNAPNKAGAMVLADFLLSPQAQAHKLSPANWGDFPVLEMDRLSEADRELFSAVKQGAATLAPEKLAEHAVPEIPALWLEAIEEGWDRHVLRQNRQ</sequence>
<dbReference type="PIRSF" id="PIRSF029172">
    <property type="entry name" value="UCP029172_ABC_sbc_YnjB"/>
    <property type="match status" value="1"/>
</dbReference>
<dbReference type="Pfam" id="PF13416">
    <property type="entry name" value="SBP_bac_8"/>
    <property type="match status" value="1"/>
</dbReference>
<reference evidence="1 2" key="1">
    <citation type="journal article" date="2011" name="J. Bacteriol.">
        <title>Complete genome sequence and updated annotation of Desulfovibrio alaskensis G20.</title>
        <authorList>
            <person name="Hauser L.J."/>
            <person name="Land M.L."/>
            <person name="Brown S.D."/>
            <person name="Larimer F."/>
            <person name="Keller K.L."/>
            <person name="Rapp-Giles B.J."/>
            <person name="Price M.N."/>
            <person name="Lin M."/>
            <person name="Bruce D.C."/>
            <person name="Detter J.C."/>
            <person name="Tapia R."/>
            <person name="Han C.S."/>
            <person name="Goodwin L.A."/>
            <person name="Cheng J.F."/>
            <person name="Pitluck S."/>
            <person name="Copeland A."/>
            <person name="Lucas S."/>
            <person name="Nolan M."/>
            <person name="Lapidus A.L."/>
            <person name="Palumbo A.V."/>
            <person name="Wall J.D."/>
        </authorList>
    </citation>
    <scope>NUCLEOTIDE SEQUENCE [LARGE SCALE GENOMIC DNA]</scope>
    <source>
        <strain evidence="2">ATCC BAA 1058 / DSM 17464 / G20</strain>
    </source>
</reference>
<dbReference type="EMBL" id="CP000112">
    <property type="protein sequence ID" value="ABB37560.1"/>
    <property type="molecule type" value="Genomic_DNA"/>
</dbReference>
<dbReference type="KEGG" id="dde:Dde_0759"/>
<dbReference type="HOGENOM" id="CLU_045122_0_0_7"/>
<dbReference type="PANTHER" id="PTHR42779">
    <property type="entry name" value="PROTEIN YNJB"/>
    <property type="match status" value="1"/>
</dbReference>
<dbReference type="Proteomes" id="UP000002710">
    <property type="component" value="Chromosome"/>
</dbReference>
<organism evidence="1 2">
    <name type="scientific">Oleidesulfovibrio alaskensis (strain ATCC BAA-1058 / DSM 17464 / G20)</name>
    <name type="common">Desulfovibrio alaskensis</name>
    <dbReference type="NCBI Taxonomy" id="207559"/>
    <lineage>
        <taxon>Bacteria</taxon>
        <taxon>Pseudomonadati</taxon>
        <taxon>Thermodesulfobacteriota</taxon>
        <taxon>Desulfovibrionia</taxon>
        <taxon>Desulfovibrionales</taxon>
        <taxon>Desulfovibrionaceae</taxon>
        <taxon>Oleidesulfovibrio</taxon>
    </lineage>
</organism>